<keyword evidence="2" id="KW-1185">Reference proteome</keyword>
<protein>
    <submittedName>
        <fullName evidence="3">Uncharacterized protein</fullName>
    </submittedName>
</protein>
<proteinExistence type="predicted"/>
<feature type="region of interest" description="Disordered" evidence="1">
    <location>
        <begin position="40"/>
        <end position="85"/>
    </location>
</feature>
<evidence type="ECO:0000256" key="1">
    <source>
        <dbReference type="SAM" id="MobiDB-lite"/>
    </source>
</evidence>
<sequence length="121" mass="13976">MLAQGMLEKCISQLAKEKLKYCVQLSKVHQHRQVAQQQLQGTSINGFENDTYDMAQETRTPDVTRTQKSRSDTSNSQTTLDKPTTFTAMYSPMQMVSKTSGEFVLEKIEMWERDLHDPLYH</sequence>
<dbReference type="AlphaFoldDB" id="A0A915KQY6"/>
<feature type="compositionally biased region" description="Polar residues" evidence="1">
    <location>
        <begin position="57"/>
        <end position="85"/>
    </location>
</feature>
<organism evidence="2 3">
    <name type="scientific">Romanomermis culicivorax</name>
    <name type="common">Nematode worm</name>
    <dbReference type="NCBI Taxonomy" id="13658"/>
    <lineage>
        <taxon>Eukaryota</taxon>
        <taxon>Metazoa</taxon>
        <taxon>Ecdysozoa</taxon>
        <taxon>Nematoda</taxon>
        <taxon>Enoplea</taxon>
        <taxon>Dorylaimia</taxon>
        <taxon>Mermithida</taxon>
        <taxon>Mermithoidea</taxon>
        <taxon>Mermithidae</taxon>
        <taxon>Romanomermis</taxon>
    </lineage>
</organism>
<accession>A0A915KQY6</accession>
<dbReference type="Proteomes" id="UP000887565">
    <property type="component" value="Unplaced"/>
</dbReference>
<evidence type="ECO:0000313" key="2">
    <source>
        <dbReference type="Proteomes" id="UP000887565"/>
    </source>
</evidence>
<dbReference type="WBParaSite" id="nRc.2.0.1.t40108-RA">
    <property type="protein sequence ID" value="nRc.2.0.1.t40108-RA"/>
    <property type="gene ID" value="nRc.2.0.1.g40108"/>
</dbReference>
<reference evidence="3" key="1">
    <citation type="submission" date="2022-11" db="UniProtKB">
        <authorList>
            <consortium name="WormBaseParasite"/>
        </authorList>
    </citation>
    <scope>IDENTIFICATION</scope>
</reference>
<name>A0A915KQY6_ROMCU</name>
<evidence type="ECO:0000313" key="3">
    <source>
        <dbReference type="WBParaSite" id="nRc.2.0.1.t40108-RA"/>
    </source>
</evidence>